<accession>A0A811PNX6</accession>
<name>A0A811PNX6_9POAL</name>
<dbReference type="EMBL" id="CAJGYO010000007">
    <property type="protein sequence ID" value="CAD6247779.1"/>
    <property type="molecule type" value="Genomic_DNA"/>
</dbReference>
<evidence type="ECO:0000256" key="1">
    <source>
        <dbReference type="SAM" id="Coils"/>
    </source>
</evidence>
<evidence type="ECO:0000313" key="2">
    <source>
        <dbReference type="EMBL" id="CAD6247779.1"/>
    </source>
</evidence>
<dbReference type="Proteomes" id="UP000604825">
    <property type="component" value="Unassembled WGS sequence"/>
</dbReference>
<organism evidence="2 3">
    <name type="scientific">Miscanthus lutarioriparius</name>
    <dbReference type="NCBI Taxonomy" id="422564"/>
    <lineage>
        <taxon>Eukaryota</taxon>
        <taxon>Viridiplantae</taxon>
        <taxon>Streptophyta</taxon>
        <taxon>Embryophyta</taxon>
        <taxon>Tracheophyta</taxon>
        <taxon>Spermatophyta</taxon>
        <taxon>Magnoliopsida</taxon>
        <taxon>Liliopsida</taxon>
        <taxon>Poales</taxon>
        <taxon>Poaceae</taxon>
        <taxon>PACMAD clade</taxon>
        <taxon>Panicoideae</taxon>
        <taxon>Andropogonodae</taxon>
        <taxon>Andropogoneae</taxon>
        <taxon>Saccharinae</taxon>
        <taxon>Miscanthus</taxon>
    </lineage>
</organism>
<keyword evidence="1" id="KW-0175">Coiled coil</keyword>
<sequence>MVKGSSRMDKKNTGDARNSKGTVTMIILQHFMKKEAELKELKKQLEATKLRGEELKAREKNFDPKLVPIMTGDFEGKGLEELEKYRDMLVEMKSMIDDQLN</sequence>
<protein>
    <submittedName>
        <fullName evidence="2">Uncharacterized protein</fullName>
    </submittedName>
</protein>
<feature type="coiled-coil region" evidence="1">
    <location>
        <begin position="28"/>
        <end position="58"/>
    </location>
</feature>
<proteinExistence type="predicted"/>
<reference evidence="2" key="1">
    <citation type="submission" date="2020-10" db="EMBL/GenBank/DDBJ databases">
        <authorList>
            <person name="Han B."/>
            <person name="Lu T."/>
            <person name="Zhao Q."/>
            <person name="Huang X."/>
            <person name="Zhao Y."/>
        </authorList>
    </citation>
    <scope>NUCLEOTIDE SEQUENCE</scope>
</reference>
<evidence type="ECO:0000313" key="3">
    <source>
        <dbReference type="Proteomes" id="UP000604825"/>
    </source>
</evidence>
<dbReference type="AlphaFoldDB" id="A0A811PNX6"/>
<gene>
    <name evidence="2" type="ORF">NCGR_LOCUS31958</name>
</gene>
<dbReference type="OrthoDB" id="673391at2759"/>
<keyword evidence="3" id="KW-1185">Reference proteome</keyword>
<comment type="caution">
    <text evidence="2">The sequence shown here is derived from an EMBL/GenBank/DDBJ whole genome shotgun (WGS) entry which is preliminary data.</text>
</comment>